<dbReference type="InParanoid" id="A0A0D0DCY1"/>
<evidence type="ECO:0000313" key="3">
    <source>
        <dbReference type="Proteomes" id="UP000054538"/>
    </source>
</evidence>
<dbReference type="AlphaFoldDB" id="A0A0D0DCY1"/>
<dbReference type="EMBL" id="KN828265">
    <property type="protein sequence ID" value="KIK75215.1"/>
    <property type="molecule type" value="Genomic_DNA"/>
</dbReference>
<evidence type="ECO:0000256" key="1">
    <source>
        <dbReference type="SAM" id="MobiDB-lite"/>
    </source>
</evidence>
<proteinExistence type="predicted"/>
<protein>
    <submittedName>
        <fullName evidence="2">Uncharacterized protein</fullName>
    </submittedName>
</protein>
<feature type="compositionally biased region" description="Acidic residues" evidence="1">
    <location>
        <begin position="212"/>
        <end position="224"/>
    </location>
</feature>
<dbReference type="HOGENOM" id="CLU_059051_0_0_1"/>
<reference evidence="2 3" key="1">
    <citation type="submission" date="2014-04" db="EMBL/GenBank/DDBJ databases">
        <authorList>
            <consortium name="DOE Joint Genome Institute"/>
            <person name="Kuo A."/>
            <person name="Kohler A."/>
            <person name="Jargeat P."/>
            <person name="Nagy L.G."/>
            <person name="Floudas D."/>
            <person name="Copeland A."/>
            <person name="Barry K.W."/>
            <person name="Cichocki N."/>
            <person name="Veneault-Fourrey C."/>
            <person name="LaButti K."/>
            <person name="Lindquist E.A."/>
            <person name="Lipzen A."/>
            <person name="Lundell T."/>
            <person name="Morin E."/>
            <person name="Murat C."/>
            <person name="Sun H."/>
            <person name="Tunlid A."/>
            <person name="Henrissat B."/>
            <person name="Grigoriev I.V."/>
            <person name="Hibbett D.S."/>
            <person name="Martin F."/>
            <person name="Nordberg H.P."/>
            <person name="Cantor M.N."/>
            <person name="Hua S.X."/>
        </authorList>
    </citation>
    <scope>NUCLEOTIDE SEQUENCE [LARGE SCALE GENOMIC DNA]</scope>
    <source>
        <strain evidence="2 3">Ve08.2h10</strain>
    </source>
</reference>
<gene>
    <name evidence="2" type="ORF">PAXRUDRAFT_19184</name>
</gene>
<dbReference type="STRING" id="930991.A0A0D0DCY1"/>
<feature type="region of interest" description="Disordered" evidence="1">
    <location>
        <begin position="203"/>
        <end position="224"/>
    </location>
</feature>
<keyword evidence="3" id="KW-1185">Reference proteome</keyword>
<dbReference type="OrthoDB" id="2690847at2759"/>
<dbReference type="Proteomes" id="UP000054538">
    <property type="component" value="Unassembled WGS sequence"/>
</dbReference>
<name>A0A0D0DCY1_9AGAM</name>
<evidence type="ECO:0000313" key="2">
    <source>
        <dbReference type="EMBL" id="KIK75215.1"/>
    </source>
</evidence>
<accession>A0A0D0DCY1</accession>
<organism evidence="2 3">
    <name type="scientific">Paxillus rubicundulus Ve08.2h10</name>
    <dbReference type="NCBI Taxonomy" id="930991"/>
    <lineage>
        <taxon>Eukaryota</taxon>
        <taxon>Fungi</taxon>
        <taxon>Dikarya</taxon>
        <taxon>Basidiomycota</taxon>
        <taxon>Agaricomycotina</taxon>
        <taxon>Agaricomycetes</taxon>
        <taxon>Agaricomycetidae</taxon>
        <taxon>Boletales</taxon>
        <taxon>Paxilineae</taxon>
        <taxon>Paxillaceae</taxon>
        <taxon>Paxillus</taxon>
    </lineage>
</organism>
<reference evidence="3" key="2">
    <citation type="submission" date="2015-01" db="EMBL/GenBank/DDBJ databases">
        <title>Evolutionary Origins and Diversification of the Mycorrhizal Mutualists.</title>
        <authorList>
            <consortium name="DOE Joint Genome Institute"/>
            <consortium name="Mycorrhizal Genomics Consortium"/>
            <person name="Kohler A."/>
            <person name="Kuo A."/>
            <person name="Nagy L.G."/>
            <person name="Floudas D."/>
            <person name="Copeland A."/>
            <person name="Barry K.W."/>
            <person name="Cichocki N."/>
            <person name="Veneault-Fourrey C."/>
            <person name="LaButti K."/>
            <person name="Lindquist E.A."/>
            <person name="Lipzen A."/>
            <person name="Lundell T."/>
            <person name="Morin E."/>
            <person name="Murat C."/>
            <person name="Riley R."/>
            <person name="Ohm R."/>
            <person name="Sun H."/>
            <person name="Tunlid A."/>
            <person name="Henrissat B."/>
            <person name="Grigoriev I.V."/>
            <person name="Hibbett D.S."/>
            <person name="Martin F."/>
        </authorList>
    </citation>
    <scope>NUCLEOTIDE SEQUENCE [LARGE SCALE GENOMIC DNA]</scope>
    <source>
        <strain evidence="3">Ve08.2h10</strain>
    </source>
</reference>
<sequence>MDNFKLLNWEFSGFNTISRSSNQRGNFFYMLVDMKATMTKYELTQQANQFQGLQDTLQLKDFEVALQNRLLACMLSPNITAYVTEAQRHIMEFISEHPDIFKVPPAIFEDAELRSQLGKLVTKLLSTIRSQIRSQELMGADGGENVDTGAGADTQTAGTAPRSPVLLPGGQVLGPDSEFGGDAGDSIDASFLNIDTNTAADADAKGIRDTEESSDDLNNLDDNDSGFGLNGKPLRFNGTKLLNYVDYMLNLMHNTACKDFVSKQEYEGEVAHIMIQIFQGDLADCPGTRKGSKLLAVIHPQWQATIQQGLMW</sequence>